<dbReference type="GO" id="GO:0015250">
    <property type="term" value="F:water channel activity"/>
    <property type="evidence" value="ECO:0007669"/>
    <property type="project" value="TreeGrafter"/>
</dbReference>
<dbReference type="Proteomes" id="UP001212841">
    <property type="component" value="Unassembled WGS sequence"/>
</dbReference>
<dbReference type="InterPro" id="IPR034294">
    <property type="entry name" value="Aquaporin_transptr"/>
</dbReference>
<evidence type="ECO:0000313" key="11">
    <source>
        <dbReference type="Proteomes" id="UP001212841"/>
    </source>
</evidence>
<evidence type="ECO:0000256" key="4">
    <source>
        <dbReference type="ARBA" id="ARBA00022692"/>
    </source>
</evidence>
<name>A0AAD5X3B0_9FUNG</name>
<sequence>MTIRSIKFWVGIYYIIAQVVGAIAGAALFQAVVGMKEGQTLGYTLPTTSNFGQAFLMEFMITSLLIFTVLGTAIHPGASVKPLAPIPIGFAVVVGVIIAGGVTGGSMNPARSFGPAVVSNTWKGHWVYWAAPILAAIVVALLYKLIFLSVQLTKEESEILAKREDSTATLEGAPDMGAGYRYVSEARAIDAMAADMGLQSIKIDERLPRREGPVVEGERTVVGAEEGSRK</sequence>
<evidence type="ECO:0000256" key="1">
    <source>
        <dbReference type="ARBA" id="ARBA00004141"/>
    </source>
</evidence>
<evidence type="ECO:0000256" key="5">
    <source>
        <dbReference type="ARBA" id="ARBA00022989"/>
    </source>
</evidence>
<keyword evidence="6 9" id="KW-0472">Membrane</keyword>
<feature type="transmembrane region" description="Helical" evidence="9">
    <location>
        <begin position="126"/>
        <end position="147"/>
    </location>
</feature>
<evidence type="ECO:0000256" key="6">
    <source>
        <dbReference type="ARBA" id="ARBA00023136"/>
    </source>
</evidence>
<dbReference type="Gene3D" id="1.20.1080.10">
    <property type="entry name" value="Glycerol uptake facilitator protein"/>
    <property type="match status" value="1"/>
</dbReference>
<evidence type="ECO:0000256" key="9">
    <source>
        <dbReference type="SAM" id="Phobius"/>
    </source>
</evidence>
<dbReference type="PANTHER" id="PTHR19139:SF199">
    <property type="entry name" value="MIP17260P"/>
    <property type="match status" value="1"/>
</dbReference>
<dbReference type="GO" id="GO:0005886">
    <property type="term" value="C:plasma membrane"/>
    <property type="evidence" value="ECO:0007669"/>
    <property type="project" value="TreeGrafter"/>
</dbReference>
<evidence type="ECO:0000313" key="10">
    <source>
        <dbReference type="EMBL" id="KAJ3049664.1"/>
    </source>
</evidence>
<dbReference type="SUPFAM" id="SSF81338">
    <property type="entry name" value="Aquaporin-like"/>
    <property type="match status" value="1"/>
</dbReference>
<proteinExistence type="inferred from homology"/>
<feature type="compositionally biased region" description="Basic and acidic residues" evidence="8">
    <location>
        <begin position="209"/>
        <end position="219"/>
    </location>
</feature>
<dbReference type="InterPro" id="IPR023271">
    <property type="entry name" value="Aquaporin-like"/>
</dbReference>
<feature type="transmembrane region" description="Helical" evidence="9">
    <location>
        <begin position="86"/>
        <end position="106"/>
    </location>
</feature>
<feature type="region of interest" description="Disordered" evidence="8">
    <location>
        <begin position="209"/>
        <end position="230"/>
    </location>
</feature>
<keyword evidence="11" id="KW-1185">Reference proteome</keyword>
<comment type="similarity">
    <text evidence="2 7">Belongs to the MIP/aquaporin (TC 1.A.8) family.</text>
</comment>
<dbReference type="InterPro" id="IPR000425">
    <property type="entry name" value="MIP"/>
</dbReference>
<feature type="transmembrane region" description="Helical" evidence="9">
    <location>
        <begin position="12"/>
        <end position="33"/>
    </location>
</feature>
<evidence type="ECO:0000256" key="3">
    <source>
        <dbReference type="ARBA" id="ARBA00022448"/>
    </source>
</evidence>
<dbReference type="AlphaFoldDB" id="A0AAD5X3B0"/>
<comment type="caution">
    <text evidence="10">The sequence shown here is derived from an EMBL/GenBank/DDBJ whole genome shotgun (WGS) entry which is preliminary data.</text>
</comment>
<reference evidence="10" key="1">
    <citation type="submission" date="2020-05" db="EMBL/GenBank/DDBJ databases">
        <title>Phylogenomic resolution of chytrid fungi.</title>
        <authorList>
            <person name="Stajich J.E."/>
            <person name="Amses K."/>
            <person name="Simmons R."/>
            <person name="Seto K."/>
            <person name="Myers J."/>
            <person name="Bonds A."/>
            <person name="Quandt C.A."/>
            <person name="Barry K."/>
            <person name="Liu P."/>
            <person name="Grigoriev I."/>
            <person name="Longcore J.E."/>
            <person name="James T.Y."/>
        </authorList>
    </citation>
    <scope>NUCLEOTIDE SEQUENCE</scope>
    <source>
        <strain evidence="10">JEL0318</strain>
    </source>
</reference>
<dbReference type="EMBL" id="JADGJD010000613">
    <property type="protein sequence ID" value="KAJ3049664.1"/>
    <property type="molecule type" value="Genomic_DNA"/>
</dbReference>
<keyword evidence="4 7" id="KW-0812">Transmembrane</keyword>
<dbReference type="Pfam" id="PF00230">
    <property type="entry name" value="MIP"/>
    <property type="match status" value="1"/>
</dbReference>
<accession>A0AAD5X3B0</accession>
<dbReference type="PRINTS" id="PR00783">
    <property type="entry name" value="MINTRINSICP"/>
</dbReference>
<gene>
    <name evidence="10" type="ORF">HK097_009371</name>
</gene>
<comment type="subcellular location">
    <subcellularLocation>
        <location evidence="1">Membrane</location>
        <topology evidence="1">Multi-pass membrane protein</topology>
    </subcellularLocation>
</comment>
<keyword evidence="3 7" id="KW-0813">Transport</keyword>
<evidence type="ECO:0000256" key="8">
    <source>
        <dbReference type="SAM" id="MobiDB-lite"/>
    </source>
</evidence>
<dbReference type="PANTHER" id="PTHR19139">
    <property type="entry name" value="AQUAPORIN TRANSPORTER"/>
    <property type="match status" value="1"/>
</dbReference>
<feature type="transmembrane region" description="Helical" evidence="9">
    <location>
        <begin position="53"/>
        <end position="74"/>
    </location>
</feature>
<organism evidence="10 11">
    <name type="scientific">Rhizophlyctis rosea</name>
    <dbReference type="NCBI Taxonomy" id="64517"/>
    <lineage>
        <taxon>Eukaryota</taxon>
        <taxon>Fungi</taxon>
        <taxon>Fungi incertae sedis</taxon>
        <taxon>Chytridiomycota</taxon>
        <taxon>Chytridiomycota incertae sedis</taxon>
        <taxon>Chytridiomycetes</taxon>
        <taxon>Rhizophlyctidales</taxon>
        <taxon>Rhizophlyctidaceae</taxon>
        <taxon>Rhizophlyctis</taxon>
    </lineage>
</organism>
<evidence type="ECO:0000256" key="2">
    <source>
        <dbReference type="ARBA" id="ARBA00006175"/>
    </source>
</evidence>
<protein>
    <submittedName>
        <fullName evidence="10">Uncharacterized protein</fullName>
    </submittedName>
</protein>
<evidence type="ECO:0000256" key="7">
    <source>
        <dbReference type="RuleBase" id="RU000477"/>
    </source>
</evidence>
<keyword evidence="5 9" id="KW-1133">Transmembrane helix</keyword>